<feature type="domain" description="NACHT" evidence="2">
    <location>
        <begin position="1"/>
        <end position="140"/>
    </location>
</feature>
<sequence>MAGTGKSTISRTVAKSFADQGQLGASFFFKKGETDRGSLSKFFMTIAADLVVSKPSTAPHIEAALNADRSITSKNATEQFQKFLLEPLSKCDMGEGPDVIVVDALDECEQEDDIKRLLYLVSRLETELPDRVRIFLTSRPEEPFRSQFEKKKKTNSRVILHEISQPVVEHDIDVFLRYELSRIRTEFNDRIGQANLVSTDF</sequence>
<dbReference type="EMBL" id="MRVG01000010">
    <property type="protein sequence ID" value="PMB65572.1"/>
    <property type="molecule type" value="Genomic_DNA"/>
</dbReference>
<dbReference type="InterPro" id="IPR056884">
    <property type="entry name" value="NPHP3-like_N"/>
</dbReference>
<gene>
    <name evidence="3" type="ORF">BM221_008933</name>
</gene>
<protein>
    <recommendedName>
        <fullName evidence="2">NACHT domain-containing protein</fullName>
    </recommendedName>
</protein>
<organism evidence="3 4">
    <name type="scientific">Beauveria bassiana</name>
    <name type="common">White muscardine disease fungus</name>
    <name type="synonym">Tritirachium shiotae</name>
    <dbReference type="NCBI Taxonomy" id="176275"/>
    <lineage>
        <taxon>Eukaryota</taxon>
        <taxon>Fungi</taxon>
        <taxon>Dikarya</taxon>
        <taxon>Ascomycota</taxon>
        <taxon>Pezizomycotina</taxon>
        <taxon>Sordariomycetes</taxon>
        <taxon>Hypocreomycetidae</taxon>
        <taxon>Hypocreales</taxon>
        <taxon>Cordycipitaceae</taxon>
        <taxon>Beauveria</taxon>
    </lineage>
</organism>
<reference evidence="3 4" key="1">
    <citation type="journal article" date="2016" name="Appl. Microbiol. Biotechnol.">
        <title>Characterization of T-DNA insertion mutants with decreased virulence in the entomopathogenic fungus Beauveria bassiana JEF-007.</title>
        <authorList>
            <person name="Kim S."/>
            <person name="Lee S.J."/>
            <person name="Nai Y.S."/>
            <person name="Yu J.S."/>
            <person name="Lee M.R."/>
            <person name="Yang Y.T."/>
            <person name="Kim J.S."/>
        </authorList>
    </citation>
    <scope>NUCLEOTIDE SEQUENCE [LARGE SCALE GENOMIC DNA]</scope>
    <source>
        <strain evidence="3 4">JEF-007</strain>
    </source>
</reference>
<dbReference type="AlphaFoldDB" id="A0A2N6NE93"/>
<dbReference type="Pfam" id="PF24883">
    <property type="entry name" value="NPHP3_N"/>
    <property type="match status" value="1"/>
</dbReference>
<dbReference type="OMA" id="NERILAW"/>
<dbReference type="PROSITE" id="PS50837">
    <property type="entry name" value="NACHT"/>
    <property type="match status" value="1"/>
</dbReference>
<accession>A0A2N6NE93</accession>
<name>A0A2N6NE93_BEABA</name>
<comment type="caution">
    <text evidence="3">The sequence shown here is derived from an EMBL/GenBank/DDBJ whole genome shotgun (WGS) entry which is preliminary data.</text>
</comment>
<dbReference type="SUPFAM" id="SSF52540">
    <property type="entry name" value="P-loop containing nucleoside triphosphate hydrolases"/>
    <property type="match status" value="1"/>
</dbReference>
<dbReference type="InterPro" id="IPR027417">
    <property type="entry name" value="P-loop_NTPase"/>
</dbReference>
<dbReference type="PANTHER" id="PTHR10039">
    <property type="entry name" value="AMELOGENIN"/>
    <property type="match status" value="1"/>
</dbReference>
<keyword evidence="1" id="KW-0677">Repeat</keyword>
<dbReference type="Proteomes" id="UP000235728">
    <property type="component" value="Unassembled WGS sequence"/>
</dbReference>
<dbReference type="Gene3D" id="3.40.50.300">
    <property type="entry name" value="P-loop containing nucleotide triphosphate hydrolases"/>
    <property type="match status" value="1"/>
</dbReference>
<evidence type="ECO:0000313" key="3">
    <source>
        <dbReference type="EMBL" id="PMB65572.1"/>
    </source>
</evidence>
<evidence type="ECO:0000313" key="4">
    <source>
        <dbReference type="Proteomes" id="UP000235728"/>
    </source>
</evidence>
<evidence type="ECO:0000259" key="2">
    <source>
        <dbReference type="PROSITE" id="PS50837"/>
    </source>
</evidence>
<evidence type="ECO:0000256" key="1">
    <source>
        <dbReference type="ARBA" id="ARBA00022737"/>
    </source>
</evidence>
<proteinExistence type="predicted"/>
<dbReference type="InterPro" id="IPR007111">
    <property type="entry name" value="NACHT_NTPase"/>
</dbReference>